<accession>A0A8J7HSY9</accession>
<evidence type="ECO:0000313" key="1">
    <source>
        <dbReference type="EMBL" id="MBH8564967.1"/>
    </source>
</evidence>
<gene>
    <name evidence="1" type="ORF">I8748_22745</name>
</gene>
<reference evidence="1 2" key="1">
    <citation type="journal article" date="2021" name="Int. J. Syst. Evol. Microbiol.">
        <title>Amazonocrinis nigriterrae gen. nov., sp. nov., Atlanticothrix silvestris gen. nov., sp. nov. and Dendronalium phyllosphericum gen. nov., sp. nov., nostocacean cyanobacteria from Brazilian environments.</title>
        <authorList>
            <person name="Alvarenga D.O."/>
            <person name="Andreote A.P.D."/>
            <person name="Branco L.H.Z."/>
            <person name="Delbaje E."/>
            <person name="Cruz R.B."/>
            <person name="Varani A.M."/>
            <person name="Fiore M.F."/>
        </authorList>
    </citation>
    <scope>NUCLEOTIDE SEQUENCE [LARGE SCALE GENOMIC DNA]</scope>
    <source>
        <strain evidence="1 2">CENA67</strain>
    </source>
</reference>
<dbReference type="EMBL" id="JAECZC010000055">
    <property type="protein sequence ID" value="MBH8564967.1"/>
    <property type="molecule type" value="Genomic_DNA"/>
</dbReference>
<dbReference type="Proteomes" id="UP000632766">
    <property type="component" value="Unassembled WGS sequence"/>
</dbReference>
<comment type="caution">
    <text evidence="1">The sequence shown here is derived from an EMBL/GenBank/DDBJ whole genome shotgun (WGS) entry which is preliminary data.</text>
</comment>
<name>A0A8J7HSY9_9NOST</name>
<dbReference type="AlphaFoldDB" id="A0A8J7HSY9"/>
<protein>
    <submittedName>
        <fullName evidence="1">Uncharacterized protein</fullName>
    </submittedName>
</protein>
<proteinExistence type="predicted"/>
<dbReference type="RefSeq" id="WP_198126782.1">
    <property type="nucleotide sequence ID" value="NZ_JAECZC010000055.1"/>
</dbReference>
<keyword evidence="2" id="KW-1185">Reference proteome</keyword>
<organism evidence="1 2">
    <name type="scientific">Amazonocrinis nigriterrae CENA67</name>
    <dbReference type="NCBI Taxonomy" id="2794033"/>
    <lineage>
        <taxon>Bacteria</taxon>
        <taxon>Bacillati</taxon>
        <taxon>Cyanobacteriota</taxon>
        <taxon>Cyanophyceae</taxon>
        <taxon>Nostocales</taxon>
        <taxon>Nostocaceae</taxon>
        <taxon>Amazonocrinis</taxon>
        <taxon>Amazonocrinis nigriterrae</taxon>
    </lineage>
</organism>
<evidence type="ECO:0000313" key="2">
    <source>
        <dbReference type="Proteomes" id="UP000632766"/>
    </source>
</evidence>
<sequence>MSLKTFISTSVIAPVCYNKCDAIAVELDKSFLLITKQARAIALIRFNHCSRVGQLQ</sequence>